<protein>
    <submittedName>
        <fullName evidence="1">Uncharacterized protein</fullName>
    </submittedName>
</protein>
<feature type="non-terminal residue" evidence="1">
    <location>
        <position position="31"/>
    </location>
</feature>
<proteinExistence type="predicted"/>
<dbReference type="EMBL" id="UINC01124886">
    <property type="protein sequence ID" value="SVD02325.1"/>
    <property type="molecule type" value="Genomic_DNA"/>
</dbReference>
<feature type="non-terminal residue" evidence="1">
    <location>
        <position position="1"/>
    </location>
</feature>
<name>A0A382RYU1_9ZZZZ</name>
<organism evidence="1">
    <name type="scientific">marine metagenome</name>
    <dbReference type="NCBI Taxonomy" id="408172"/>
    <lineage>
        <taxon>unclassified sequences</taxon>
        <taxon>metagenomes</taxon>
        <taxon>ecological metagenomes</taxon>
    </lineage>
</organism>
<accession>A0A382RYU1</accession>
<gene>
    <name evidence="1" type="ORF">METZ01_LOCUS355179</name>
</gene>
<reference evidence="1" key="1">
    <citation type="submission" date="2018-05" db="EMBL/GenBank/DDBJ databases">
        <authorList>
            <person name="Lanie J.A."/>
            <person name="Ng W.-L."/>
            <person name="Kazmierczak K.M."/>
            <person name="Andrzejewski T.M."/>
            <person name="Davidsen T.M."/>
            <person name="Wayne K.J."/>
            <person name="Tettelin H."/>
            <person name="Glass J.I."/>
            <person name="Rusch D."/>
            <person name="Podicherti R."/>
            <person name="Tsui H.-C.T."/>
            <person name="Winkler M.E."/>
        </authorList>
    </citation>
    <scope>NUCLEOTIDE SEQUENCE</scope>
</reference>
<evidence type="ECO:0000313" key="1">
    <source>
        <dbReference type="EMBL" id="SVD02325.1"/>
    </source>
</evidence>
<dbReference type="AlphaFoldDB" id="A0A382RYU1"/>
<sequence>VEAIYQLFSSEGVKMKKIIALLAIVALIATT</sequence>